<dbReference type="InterPro" id="IPR018062">
    <property type="entry name" value="HTH_AraC-typ_CS"/>
</dbReference>
<comment type="caution">
    <text evidence="5">The sequence shown here is derived from an EMBL/GenBank/DDBJ whole genome shotgun (WGS) entry which is preliminary data.</text>
</comment>
<dbReference type="InterPro" id="IPR029442">
    <property type="entry name" value="GyrI-like"/>
</dbReference>
<dbReference type="InterPro" id="IPR029063">
    <property type="entry name" value="SAM-dependent_MTases_sf"/>
</dbReference>
<dbReference type="Pfam" id="PF06445">
    <property type="entry name" value="GyrI-like"/>
    <property type="match status" value="1"/>
</dbReference>
<evidence type="ECO:0000256" key="3">
    <source>
        <dbReference type="ARBA" id="ARBA00023163"/>
    </source>
</evidence>
<evidence type="ECO:0000256" key="1">
    <source>
        <dbReference type="ARBA" id="ARBA00023015"/>
    </source>
</evidence>
<dbReference type="PROSITE" id="PS00041">
    <property type="entry name" value="HTH_ARAC_FAMILY_1"/>
    <property type="match status" value="1"/>
</dbReference>
<dbReference type="InterPro" id="IPR010499">
    <property type="entry name" value="AraC_E-bd"/>
</dbReference>
<dbReference type="Pfam" id="PF13489">
    <property type="entry name" value="Methyltransf_23"/>
    <property type="match status" value="1"/>
</dbReference>
<dbReference type="Gene3D" id="3.20.80.10">
    <property type="entry name" value="Regulatory factor, effector binding domain"/>
    <property type="match status" value="1"/>
</dbReference>
<reference evidence="5 6" key="1">
    <citation type="submission" date="2020-07" db="EMBL/GenBank/DDBJ databases">
        <title>Genomic Encyclopedia of Type Strains, Phase IV (KMG-V): Genome sequencing to study the core and pangenomes of soil and plant-associated prokaryotes.</title>
        <authorList>
            <person name="Whitman W."/>
        </authorList>
    </citation>
    <scope>NUCLEOTIDE SEQUENCE [LARGE SCALE GENOMIC DNA]</scope>
    <source>
        <strain evidence="5 6">RH2WT43</strain>
    </source>
</reference>
<keyword evidence="3" id="KW-0804">Transcription</keyword>
<dbReference type="InterPro" id="IPR018060">
    <property type="entry name" value="HTH_AraC"/>
</dbReference>
<dbReference type="InterPro" id="IPR050959">
    <property type="entry name" value="MarA-like"/>
</dbReference>
<dbReference type="SUPFAM" id="SSF53335">
    <property type="entry name" value="S-adenosyl-L-methionine-dependent methyltransferases"/>
    <property type="match status" value="1"/>
</dbReference>
<dbReference type="RefSeq" id="WP_182532218.1">
    <property type="nucleotide sequence ID" value="NZ_JACGXL010000006.1"/>
</dbReference>
<dbReference type="Proteomes" id="UP000550401">
    <property type="component" value="Unassembled WGS sequence"/>
</dbReference>
<keyword evidence="1" id="KW-0805">Transcription regulation</keyword>
<sequence>MSLVDKAIWVIERNSSRELGLEAIAQACGVSRSHLANAFGATAGLSVVKYLRGRRLSEAARSLAGGAPDILTVALDAGYASHEAFTRAFRDRFGVTPEHVRDARSVDGLALVGPLDLVARTPRALDPPRLLRQDALRVVGLAETHTFESAIRIPAQWQRFMPYYDVIAAKADPIPLGVTRAPDDEGRFEYVCAVEVKAIGDVPKELVVFEIAACRYAVFEHRGHVSTIHDTYAAIWNDALPASGLRVADAPILERHHETFDPRTGEGGLSLWIPLADWTNGSNQTEHGMTSTPVRPAPTDANRRTIEGYEVCARDYAAAVDPQPSGAGEAALRHIASALPPGARALEIGSGPGWDADFLEALGVAVDRTDAAAAFRAFQAERGRVVASLDVVEDALPGPYDAVVALCVLQHVERARFDGVLRKIAGALHPRGLFLASMREGEGEDWEHGESGDYRLVLWPAEALPARLVAAGFEVEWEARHRGNGDWLYFVARRR</sequence>
<dbReference type="GO" id="GO:0043565">
    <property type="term" value="F:sequence-specific DNA binding"/>
    <property type="evidence" value="ECO:0007669"/>
    <property type="project" value="InterPro"/>
</dbReference>
<keyword evidence="6" id="KW-1185">Reference proteome</keyword>
<protein>
    <submittedName>
        <fullName evidence="5">Putative transcriptional regulator YdeE/AraC-like DNA-binding protein/SAM-dependent methyltransferase</fullName>
    </submittedName>
</protein>
<dbReference type="EMBL" id="JACGXL010000006">
    <property type="protein sequence ID" value="MBA8889169.1"/>
    <property type="molecule type" value="Genomic_DNA"/>
</dbReference>
<dbReference type="Gene3D" id="3.40.50.150">
    <property type="entry name" value="Vaccinia Virus protein VP39"/>
    <property type="match status" value="1"/>
</dbReference>
<name>A0A839F5U9_9GAMM</name>
<dbReference type="PANTHER" id="PTHR47504:SF5">
    <property type="entry name" value="RIGHT ORIGIN-BINDING PROTEIN"/>
    <property type="match status" value="1"/>
</dbReference>
<keyword evidence="5" id="KW-0808">Transferase</keyword>
<gene>
    <name evidence="5" type="ORF">FHW12_003412</name>
</gene>
<dbReference type="PANTHER" id="PTHR47504">
    <property type="entry name" value="RIGHT ORIGIN-BINDING PROTEIN"/>
    <property type="match status" value="1"/>
</dbReference>
<dbReference type="GO" id="GO:0032259">
    <property type="term" value="P:methylation"/>
    <property type="evidence" value="ECO:0007669"/>
    <property type="project" value="UniProtKB-KW"/>
</dbReference>
<keyword evidence="2 5" id="KW-0238">DNA-binding</keyword>
<dbReference type="InterPro" id="IPR009057">
    <property type="entry name" value="Homeodomain-like_sf"/>
</dbReference>
<dbReference type="AlphaFoldDB" id="A0A839F5U9"/>
<dbReference type="CDD" id="cd02440">
    <property type="entry name" value="AdoMet_MTases"/>
    <property type="match status" value="1"/>
</dbReference>
<dbReference type="SMART" id="SM00871">
    <property type="entry name" value="AraC_E_bind"/>
    <property type="match status" value="1"/>
</dbReference>
<proteinExistence type="predicted"/>
<dbReference type="SUPFAM" id="SSF55136">
    <property type="entry name" value="Probable bacterial effector-binding domain"/>
    <property type="match status" value="1"/>
</dbReference>
<evidence type="ECO:0000256" key="2">
    <source>
        <dbReference type="ARBA" id="ARBA00023125"/>
    </source>
</evidence>
<evidence type="ECO:0000313" key="6">
    <source>
        <dbReference type="Proteomes" id="UP000550401"/>
    </source>
</evidence>
<dbReference type="InterPro" id="IPR011256">
    <property type="entry name" value="Reg_factor_effector_dom_sf"/>
</dbReference>
<keyword evidence="5" id="KW-0489">Methyltransferase</keyword>
<feature type="domain" description="HTH araC/xylS-type" evidence="4">
    <location>
        <begin position="5"/>
        <end position="103"/>
    </location>
</feature>
<dbReference type="GO" id="GO:0008168">
    <property type="term" value="F:methyltransferase activity"/>
    <property type="evidence" value="ECO:0007669"/>
    <property type="project" value="UniProtKB-KW"/>
</dbReference>
<dbReference type="SMART" id="SM00342">
    <property type="entry name" value="HTH_ARAC"/>
    <property type="match status" value="1"/>
</dbReference>
<dbReference type="GO" id="GO:0003700">
    <property type="term" value="F:DNA-binding transcription factor activity"/>
    <property type="evidence" value="ECO:0007669"/>
    <property type="project" value="InterPro"/>
</dbReference>
<evidence type="ECO:0000313" key="5">
    <source>
        <dbReference type="EMBL" id="MBA8889169.1"/>
    </source>
</evidence>
<organism evidence="5 6">
    <name type="scientific">Dokdonella fugitiva</name>
    <dbReference type="NCBI Taxonomy" id="328517"/>
    <lineage>
        <taxon>Bacteria</taxon>
        <taxon>Pseudomonadati</taxon>
        <taxon>Pseudomonadota</taxon>
        <taxon>Gammaproteobacteria</taxon>
        <taxon>Lysobacterales</taxon>
        <taxon>Rhodanobacteraceae</taxon>
        <taxon>Dokdonella</taxon>
    </lineage>
</organism>
<dbReference type="SUPFAM" id="SSF46689">
    <property type="entry name" value="Homeodomain-like"/>
    <property type="match status" value="2"/>
</dbReference>
<dbReference type="Pfam" id="PF12833">
    <property type="entry name" value="HTH_18"/>
    <property type="match status" value="1"/>
</dbReference>
<dbReference type="PROSITE" id="PS01124">
    <property type="entry name" value="HTH_ARAC_FAMILY_2"/>
    <property type="match status" value="1"/>
</dbReference>
<accession>A0A839F5U9</accession>
<evidence type="ECO:0000259" key="4">
    <source>
        <dbReference type="PROSITE" id="PS01124"/>
    </source>
</evidence>
<dbReference type="Gene3D" id="1.10.10.60">
    <property type="entry name" value="Homeodomain-like"/>
    <property type="match status" value="2"/>
</dbReference>